<evidence type="ECO:0000256" key="1">
    <source>
        <dbReference type="SAM" id="MobiDB-lite"/>
    </source>
</evidence>
<feature type="transmembrane region" description="Helical" evidence="2">
    <location>
        <begin position="235"/>
        <end position="257"/>
    </location>
</feature>
<accession>A0AAV0TXL8</accession>
<gene>
    <name evidence="3" type="ORF">PDE001_LOCUS3806</name>
</gene>
<name>A0AAV0TXL8_9STRA</name>
<dbReference type="AlphaFoldDB" id="A0AAV0TXL8"/>
<organism evidence="3 4">
    <name type="scientific">Peronospora destructor</name>
    <dbReference type="NCBI Taxonomy" id="86335"/>
    <lineage>
        <taxon>Eukaryota</taxon>
        <taxon>Sar</taxon>
        <taxon>Stramenopiles</taxon>
        <taxon>Oomycota</taxon>
        <taxon>Peronosporomycetes</taxon>
        <taxon>Peronosporales</taxon>
        <taxon>Peronosporaceae</taxon>
        <taxon>Peronospora</taxon>
    </lineage>
</organism>
<keyword evidence="4" id="KW-1185">Reference proteome</keyword>
<dbReference type="EMBL" id="CANTFM010000654">
    <property type="protein sequence ID" value="CAI5727430.1"/>
    <property type="molecule type" value="Genomic_DNA"/>
</dbReference>
<feature type="compositionally biased region" description="Low complexity" evidence="1">
    <location>
        <begin position="98"/>
        <end position="212"/>
    </location>
</feature>
<sequence length="534" mass="56667">MTDCSDVTICLAEGGSTQCIVLPDNANDCPPCMYAIMGGGYSCYTRKNERCPFAPTFAVCEKSNSDSTPRSNSNDSTRKRTTKSTKAPAMDPAPAPETPTSGISTPETSTSGTSTPETSTSGTSTPETSTSGTSTPETSTPETSTSGTWTSETWTPETQIPETSTSEESTSGIQTPETSTDSTTNNDTSNYSKSITPGPLASPTTSTGSSATQFSDGSPATILSNTTTASSPSHMVASLALVGVAAVLVVLVILFIAHRVMKKKKKVKKLDRAMSMRDSHQSDGTLSSGASSANLYSTYRYKIEGGTANGTSMLTDSQANSTYGPDYADQTIHSGPSSRRMADFSSDEPHFSKNSRFYSVGTGMGVNGQQHYANNEVPTPLTQAGSRFVNVISSLVSTRSIGLDSPRSREHPLTVSQLTVTAAVGGHDEEAYKTRQKAGSLVYGQVPPRAFDSAISRSNKQFGASTASSMRSDYDIVDSVIMREVEVRNSEMLAQANCYPKFSLESEVSIYDDESSEEESSDDGQLRHVVEHTI</sequence>
<feature type="compositionally biased region" description="Polar residues" evidence="1">
    <location>
        <begin position="65"/>
        <end position="75"/>
    </location>
</feature>
<feature type="region of interest" description="Disordered" evidence="1">
    <location>
        <begin position="61"/>
        <end position="218"/>
    </location>
</feature>
<keyword evidence="2" id="KW-0812">Transmembrane</keyword>
<evidence type="ECO:0000256" key="2">
    <source>
        <dbReference type="SAM" id="Phobius"/>
    </source>
</evidence>
<proteinExistence type="predicted"/>
<dbReference type="Proteomes" id="UP001162029">
    <property type="component" value="Unassembled WGS sequence"/>
</dbReference>
<evidence type="ECO:0000313" key="4">
    <source>
        <dbReference type="Proteomes" id="UP001162029"/>
    </source>
</evidence>
<comment type="caution">
    <text evidence="3">The sequence shown here is derived from an EMBL/GenBank/DDBJ whole genome shotgun (WGS) entry which is preliminary data.</text>
</comment>
<keyword evidence="2" id="KW-1133">Transmembrane helix</keyword>
<protein>
    <submittedName>
        <fullName evidence="3">Uncharacterized protein</fullName>
    </submittedName>
</protein>
<keyword evidence="2" id="KW-0472">Membrane</keyword>
<evidence type="ECO:0000313" key="3">
    <source>
        <dbReference type="EMBL" id="CAI5727430.1"/>
    </source>
</evidence>
<reference evidence="3" key="1">
    <citation type="submission" date="2022-12" db="EMBL/GenBank/DDBJ databases">
        <authorList>
            <person name="Webb A."/>
        </authorList>
    </citation>
    <scope>NUCLEOTIDE SEQUENCE</scope>
    <source>
        <strain evidence="3">Pd1</strain>
    </source>
</reference>